<accession>A0A1M7J7Y7</accession>
<gene>
    <name evidence="5" type="ORF">SAMN05444266_108258</name>
</gene>
<reference evidence="5 6" key="1">
    <citation type="submission" date="2016-11" db="EMBL/GenBank/DDBJ databases">
        <authorList>
            <person name="Jaros S."/>
            <person name="Januszkiewicz K."/>
            <person name="Wedrychowicz H."/>
        </authorList>
    </citation>
    <scope>NUCLEOTIDE SEQUENCE [LARGE SCALE GENOMIC DNA]</scope>
    <source>
        <strain evidence="5 6">DSM 27406</strain>
    </source>
</reference>
<organism evidence="5 6">
    <name type="scientific">Chitinophaga jiangningensis</name>
    <dbReference type="NCBI Taxonomy" id="1419482"/>
    <lineage>
        <taxon>Bacteria</taxon>
        <taxon>Pseudomonadati</taxon>
        <taxon>Bacteroidota</taxon>
        <taxon>Chitinophagia</taxon>
        <taxon>Chitinophagales</taxon>
        <taxon>Chitinophagaceae</taxon>
        <taxon>Chitinophaga</taxon>
    </lineage>
</organism>
<dbReference type="InterPro" id="IPR026891">
    <property type="entry name" value="Fn3-like"/>
</dbReference>
<dbReference type="SUPFAM" id="SSF52279">
    <property type="entry name" value="Beta-D-glucan exohydrolase, C-terminal domain"/>
    <property type="match status" value="1"/>
</dbReference>
<keyword evidence="3" id="KW-0732">Signal</keyword>
<feature type="domain" description="Fibronectin type III-like" evidence="4">
    <location>
        <begin position="657"/>
        <end position="727"/>
    </location>
</feature>
<evidence type="ECO:0000256" key="2">
    <source>
        <dbReference type="ARBA" id="ARBA00022801"/>
    </source>
</evidence>
<dbReference type="InterPro" id="IPR036962">
    <property type="entry name" value="Glyco_hydro_3_N_sf"/>
</dbReference>
<dbReference type="Gene3D" id="3.40.50.1700">
    <property type="entry name" value="Glycoside hydrolase family 3 C-terminal domain"/>
    <property type="match status" value="1"/>
</dbReference>
<dbReference type="PRINTS" id="PR00133">
    <property type="entry name" value="GLHYDRLASE3"/>
</dbReference>
<dbReference type="SUPFAM" id="SSF51445">
    <property type="entry name" value="(Trans)glycosidases"/>
    <property type="match status" value="1"/>
</dbReference>
<dbReference type="OrthoDB" id="721009at2"/>
<dbReference type="PANTHER" id="PTHR42715:SF10">
    <property type="entry name" value="BETA-GLUCOSIDASE"/>
    <property type="match status" value="1"/>
</dbReference>
<evidence type="ECO:0000259" key="4">
    <source>
        <dbReference type="SMART" id="SM01217"/>
    </source>
</evidence>
<dbReference type="SMART" id="SM01217">
    <property type="entry name" value="Fn3_like"/>
    <property type="match status" value="1"/>
</dbReference>
<dbReference type="Pfam" id="PF14310">
    <property type="entry name" value="Fn3-like"/>
    <property type="match status" value="1"/>
</dbReference>
<comment type="similarity">
    <text evidence="1">Belongs to the glycosyl hydrolase 3 family.</text>
</comment>
<dbReference type="RefSeq" id="WP_083550522.1">
    <property type="nucleotide sequence ID" value="NZ_FRBL01000008.1"/>
</dbReference>
<dbReference type="FunFam" id="2.60.40.10:FF:000495">
    <property type="entry name" value="Periplasmic beta-glucosidase"/>
    <property type="match status" value="1"/>
</dbReference>
<dbReference type="InterPro" id="IPR017853">
    <property type="entry name" value="GH"/>
</dbReference>
<dbReference type="GO" id="GO:0005975">
    <property type="term" value="P:carbohydrate metabolic process"/>
    <property type="evidence" value="ECO:0007669"/>
    <property type="project" value="InterPro"/>
</dbReference>
<dbReference type="Pfam" id="PF01915">
    <property type="entry name" value="Glyco_hydro_3_C"/>
    <property type="match status" value="1"/>
</dbReference>
<keyword evidence="2" id="KW-0378">Hydrolase</keyword>
<dbReference type="AlphaFoldDB" id="A0A1M7J7Y7"/>
<dbReference type="Proteomes" id="UP000184420">
    <property type="component" value="Unassembled WGS sequence"/>
</dbReference>
<dbReference type="EMBL" id="FRBL01000008">
    <property type="protein sequence ID" value="SHM49092.1"/>
    <property type="molecule type" value="Genomic_DNA"/>
</dbReference>
<dbReference type="InterPro" id="IPR002772">
    <property type="entry name" value="Glyco_hydro_3_C"/>
</dbReference>
<evidence type="ECO:0000313" key="6">
    <source>
        <dbReference type="Proteomes" id="UP000184420"/>
    </source>
</evidence>
<dbReference type="GO" id="GO:0008422">
    <property type="term" value="F:beta-glucosidase activity"/>
    <property type="evidence" value="ECO:0007669"/>
    <property type="project" value="UniProtKB-ARBA"/>
</dbReference>
<dbReference type="PANTHER" id="PTHR42715">
    <property type="entry name" value="BETA-GLUCOSIDASE"/>
    <property type="match status" value="1"/>
</dbReference>
<dbReference type="InterPro" id="IPR050288">
    <property type="entry name" value="Cellulose_deg_GH3"/>
</dbReference>
<keyword evidence="6" id="KW-1185">Reference proteome</keyword>
<dbReference type="Gene3D" id="2.60.40.10">
    <property type="entry name" value="Immunoglobulins"/>
    <property type="match status" value="1"/>
</dbReference>
<dbReference type="InterPro" id="IPR036881">
    <property type="entry name" value="Glyco_hydro_3_C_sf"/>
</dbReference>
<proteinExistence type="inferred from homology"/>
<feature type="signal peptide" evidence="3">
    <location>
        <begin position="1"/>
        <end position="22"/>
    </location>
</feature>
<evidence type="ECO:0000256" key="3">
    <source>
        <dbReference type="SAM" id="SignalP"/>
    </source>
</evidence>
<evidence type="ECO:0000313" key="5">
    <source>
        <dbReference type="EMBL" id="SHM49092.1"/>
    </source>
</evidence>
<evidence type="ECO:0000256" key="1">
    <source>
        <dbReference type="ARBA" id="ARBA00005336"/>
    </source>
</evidence>
<dbReference type="Gene3D" id="3.20.20.300">
    <property type="entry name" value="Glycoside hydrolase, family 3, N-terminal domain"/>
    <property type="match status" value="1"/>
</dbReference>
<sequence>MSTMKVLKPLLLTLFYSTFASAAFCQQPPYKNASLPVDTRVKDLLARMTTLEKIRQLDMYRGWSVSPMTEQTHEALTLDEKLINAAFAKGSFGSLHDFYPAYTSLSNEVQRHAITKTRLGIPVLFIEEGLHGYSRKGSTSFPVPLQLAATWDTALVYQVGRAIARESRANGTAMILAPLLDVSRDPRWGRQEETFGEDTYLVSEIGLAMVKGLQGGDVSRHDAVVSEPKHYVVHPIPEAGSNQGPVNIGVREIRSSHLPTFEKAVKQGGALGIMAAYHEIDGLPMVFNRWLLTDVLRKEYGFKGFVLSDLGAVRMGLENHRTAASRADAMAQTINAGLNMQFYDFGHDEFEQALDSALKMKLLGAAKLDTAVAEVLRVKFLLGLFDHPYIDTTLLAKVTRSAAHQQLALNAAERGVVLLKNENNILPLKNIRNLVVVGALAKSNYLGGYSNTADTAISLLSGLTNRAGNRLQIRYIAGFDQSAINAADAVVVVLGEDLQVVGEGKDRAALQLDTAQLTLVRQLSATGKPLAAVLLNGRALCIDPVAAQVPAIVEGWFGGEKGGQAIADVLLGITNPSGKLPVSFPRSEGQLPYYYSHKPTSYHRYVDEKSTPLFPFGHGLSYTTFKYDQLELATTQVKDSFTIRVTVTNTGTVAGEEVVQIYLRDVVSTVTTPEKALKAFGRVALQPGESKQLTFHLSALEALGLWNREMKHVIEPGEFLVMAGSSSEDIRLKGQFHVN</sequence>
<feature type="chain" id="PRO_5012658310" evidence="3">
    <location>
        <begin position="23"/>
        <end position="739"/>
    </location>
</feature>
<dbReference type="InterPro" id="IPR001764">
    <property type="entry name" value="Glyco_hydro_3_N"/>
</dbReference>
<dbReference type="Pfam" id="PF00933">
    <property type="entry name" value="Glyco_hydro_3"/>
    <property type="match status" value="1"/>
</dbReference>
<dbReference type="STRING" id="1419482.SAMN05444266_108258"/>
<dbReference type="InterPro" id="IPR013783">
    <property type="entry name" value="Ig-like_fold"/>
</dbReference>
<name>A0A1M7J7Y7_9BACT</name>
<protein>
    <submittedName>
        <fullName evidence="5">Beta-glucosidase</fullName>
    </submittedName>
</protein>